<evidence type="ECO:0000256" key="4">
    <source>
        <dbReference type="ARBA" id="ARBA00012557"/>
    </source>
</evidence>
<evidence type="ECO:0000256" key="7">
    <source>
        <dbReference type="ARBA" id="ARBA00022692"/>
    </source>
</evidence>
<evidence type="ECO:0000313" key="14">
    <source>
        <dbReference type="EMBL" id="KAJ8024695.1"/>
    </source>
</evidence>
<keyword evidence="11 12" id="KW-0472">Membrane</keyword>
<keyword evidence="5" id="KW-0328">Glycosyltransferase</keyword>
<dbReference type="EMBL" id="JAIZAY010000018">
    <property type="protein sequence ID" value="KAJ8024695.1"/>
    <property type="molecule type" value="Genomic_DNA"/>
</dbReference>
<evidence type="ECO:0000256" key="6">
    <source>
        <dbReference type="ARBA" id="ARBA00022679"/>
    </source>
</evidence>
<dbReference type="GO" id="GO:0016020">
    <property type="term" value="C:membrane"/>
    <property type="evidence" value="ECO:0007669"/>
    <property type="project" value="UniProtKB-SubCell"/>
</dbReference>
<dbReference type="PANTHER" id="PTHR23033:SF14">
    <property type="entry name" value="GLYCOPROTEIN-N-ACETYLGALACTOSAMINE 3-BETA-GALACTOSYLTRANSFERASE 1-RELATED"/>
    <property type="match status" value="1"/>
</dbReference>
<comment type="similarity">
    <text evidence="3">Belongs to the glycosyltransferase 31 family. Beta3-Gal-T subfamily.</text>
</comment>
<accession>A0A9Q1BFI5</accession>
<dbReference type="Gene3D" id="3.90.550.50">
    <property type="match status" value="1"/>
</dbReference>
<keyword evidence="15" id="KW-1185">Reference proteome</keyword>
<gene>
    <name evidence="14" type="ORF">HOLleu_34672</name>
</gene>
<evidence type="ECO:0000259" key="13">
    <source>
        <dbReference type="Pfam" id="PF02434"/>
    </source>
</evidence>
<dbReference type="Proteomes" id="UP001152320">
    <property type="component" value="Chromosome 18"/>
</dbReference>
<evidence type="ECO:0000256" key="8">
    <source>
        <dbReference type="ARBA" id="ARBA00022741"/>
    </source>
</evidence>
<comment type="pathway">
    <text evidence="2">Protein modification; protein glycosylation.</text>
</comment>
<proteinExistence type="inferred from homology"/>
<keyword evidence="8" id="KW-0547">Nucleotide-binding</keyword>
<evidence type="ECO:0000256" key="2">
    <source>
        <dbReference type="ARBA" id="ARBA00004922"/>
    </source>
</evidence>
<sequence length="347" mass="40189">MESFKFHSGHQRAMYKRRKMTANERKIVFIIGALLVSFILGCISTWFLMTVQNRIKTDFQSGEAWGDRRVPTDYSFTSVSVLCWVMTSPENLFERAIHISQTWGPRCNLTLYVTSEVPDHPFPGRLLTVPVGEGRHSLWNKTRAAFTFIYTHYRDKYDWFVKADDDTFIIVDNLRYFLASKDPMQLEYYGFHLRLPPEMGYAIDFISGGAGYVMGKETLQTLIKVVFDDEKCHANGEIAEAAEDVMMAHCLREVGITIGHTLDSLGKHRFLVFKLTHFIYDNIGTWLPSYLVHNLTTGIDCCSPYLISMHYVRPPEMYFLEYVTQRLRLASLSKDHNYHFIGNEIPI</sequence>
<keyword evidence="6" id="KW-0808">Transferase</keyword>
<dbReference type="GO" id="GO:0016263">
    <property type="term" value="F:glycoprotein-N-acetylgalactosamine 3-beta-galactosyltransferase activity"/>
    <property type="evidence" value="ECO:0007669"/>
    <property type="project" value="UniProtKB-EC"/>
</dbReference>
<name>A0A9Q1BFI5_HOLLE</name>
<evidence type="ECO:0000256" key="10">
    <source>
        <dbReference type="ARBA" id="ARBA00022989"/>
    </source>
</evidence>
<dbReference type="OrthoDB" id="414175at2759"/>
<dbReference type="InterPro" id="IPR026050">
    <property type="entry name" value="C1GALT1/C1GALT1_chp1"/>
</dbReference>
<protein>
    <recommendedName>
        <fullName evidence="4">N-acetylgalactosaminide beta-1,3-galactosyltransferase</fullName>
        <ecNumber evidence="4">2.4.1.122</ecNumber>
    </recommendedName>
</protein>
<dbReference type="GO" id="GO:0000166">
    <property type="term" value="F:nucleotide binding"/>
    <property type="evidence" value="ECO:0007669"/>
    <property type="project" value="UniProtKB-KW"/>
</dbReference>
<evidence type="ECO:0000256" key="9">
    <source>
        <dbReference type="ARBA" id="ARBA00022968"/>
    </source>
</evidence>
<keyword evidence="9" id="KW-0735">Signal-anchor</keyword>
<dbReference type="AlphaFoldDB" id="A0A9Q1BFI5"/>
<feature type="domain" description="Fringe-like glycosyltransferase" evidence="13">
    <location>
        <begin position="85"/>
        <end position="260"/>
    </location>
</feature>
<evidence type="ECO:0000256" key="11">
    <source>
        <dbReference type="ARBA" id="ARBA00023136"/>
    </source>
</evidence>
<feature type="transmembrane region" description="Helical" evidence="12">
    <location>
        <begin position="27"/>
        <end position="49"/>
    </location>
</feature>
<dbReference type="InterPro" id="IPR003378">
    <property type="entry name" value="Fringe-like_glycosylTrfase"/>
</dbReference>
<comment type="caution">
    <text evidence="14">The sequence shown here is derived from an EMBL/GenBank/DDBJ whole genome shotgun (WGS) entry which is preliminary data.</text>
</comment>
<evidence type="ECO:0000313" key="15">
    <source>
        <dbReference type="Proteomes" id="UP001152320"/>
    </source>
</evidence>
<dbReference type="EC" id="2.4.1.122" evidence="4"/>
<evidence type="ECO:0000256" key="5">
    <source>
        <dbReference type="ARBA" id="ARBA00022676"/>
    </source>
</evidence>
<dbReference type="PANTHER" id="PTHR23033">
    <property type="entry name" value="BETA1,3-GALACTOSYLTRANSFERASE"/>
    <property type="match status" value="1"/>
</dbReference>
<dbReference type="Pfam" id="PF02434">
    <property type="entry name" value="Fringe"/>
    <property type="match status" value="1"/>
</dbReference>
<evidence type="ECO:0000256" key="12">
    <source>
        <dbReference type="SAM" id="Phobius"/>
    </source>
</evidence>
<comment type="subcellular location">
    <subcellularLocation>
        <location evidence="1">Membrane</location>
        <topology evidence="1">Single-pass type II membrane protein</topology>
    </subcellularLocation>
</comment>
<reference evidence="14" key="1">
    <citation type="submission" date="2021-10" db="EMBL/GenBank/DDBJ databases">
        <title>Tropical sea cucumber genome reveals ecological adaptation and Cuvierian tubules defense mechanism.</title>
        <authorList>
            <person name="Chen T."/>
        </authorList>
    </citation>
    <scope>NUCLEOTIDE SEQUENCE</scope>
    <source>
        <strain evidence="14">Nanhai2018</strain>
        <tissue evidence="14">Muscle</tissue>
    </source>
</reference>
<evidence type="ECO:0000256" key="1">
    <source>
        <dbReference type="ARBA" id="ARBA00004606"/>
    </source>
</evidence>
<evidence type="ECO:0000256" key="3">
    <source>
        <dbReference type="ARBA" id="ARBA00006462"/>
    </source>
</evidence>
<organism evidence="14 15">
    <name type="scientific">Holothuria leucospilota</name>
    <name type="common">Black long sea cucumber</name>
    <name type="synonym">Mertensiothuria leucospilota</name>
    <dbReference type="NCBI Taxonomy" id="206669"/>
    <lineage>
        <taxon>Eukaryota</taxon>
        <taxon>Metazoa</taxon>
        <taxon>Echinodermata</taxon>
        <taxon>Eleutherozoa</taxon>
        <taxon>Echinozoa</taxon>
        <taxon>Holothuroidea</taxon>
        <taxon>Aspidochirotacea</taxon>
        <taxon>Aspidochirotida</taxon>
        <taxon>Holothuriidae</taxon>
        <taxon>Holothuria</taxon>
    </lineage>
</organism>
<keyword evidence="10 12" id="KW-1133">Transmembrane helix</keyword>
<keyword evidence="7 12" id="KW-0812">Transmembrane</keyword>